<dbReference type="EMBL" id="JAGKQM010000007">
    <property type="protein sequence ID" value="KAH0917901.1"/>
    <property type="molecule type" value="Genomic_DNA"/>
</dbReference>
<gene>
    <name evidence="2" type="ORF">HID58_025561</name>
</gene>
<comment type="similarity">
    <text evidence="1">Belongs to the OBAP family.</text>
</comment>
<name>A0ABQ8CNN2_BRANA</name>
<dbReference type="Proteomes" id="UP000824890">
    <property type="component" value="Unassembled WGS sequence"/>
</dbReference>
<reference evidence="2 3" key="1">
    <citation type="submission" date="2021-05" db="EMBL/GenBank/DDBJ databases">
        <title>Genome Assembly of Synthetic Allotetraploid Brassica napus Reveals Homoeologous Exchanges between Subgenomes.</title>
        <authorList>
            <person name="Davis J.T."/>
        </authorList>
    </citation>
    <scope>NUCLEOTIDE SEQUENCE [LARGE SCALE GENOMIC DNA]</scope>
    <source>
        <strain evidence="3">cv. Da-Ae</strain>
        <tissue evidence="2">Seedling</tissue>
    </source>
</reference>
<dbReference type="InterPro" id="IPR010686">
    <property type="entry name" value="OBAP-like"/>
</dbReference>
<proteinExistence type="inferred from homology"/>
<keyword evidence="3" id="KW-1185">Reference proteome</keyword>
<evidence type="ECO:0000256" key="1">
    <source>
        <dbReference type="ARBA" id="ARBA00009740"/>
    </source>
</evidence>
<protein>
    <submittedName>
        <fullName evidence="2">Uncharacterized protein</fullName>
    </submittedName>
</protein>
<evidence type="ECO:0000313" key="3">
    <source>
        <dbReference type="Proteomes" id="UP000824890"/>
    </source>
</evidence>
<accession>A0ABQ8CNN2</accession>
<dbReference type="Pfam" id="PF06884">
    <property type="entry name" value="DUF1264"/>
    <property type="match status" value="1"/>
</dbReference>
<dbReference type="PANTHER" id="PTHR31360">
    <property type="match status" value="1"/>
</dbReference>
<organism evidence="2 3">
    <name type="scientific">Brassica napus</name>
    <name type="common">Rape</name>
    <dbReference type="NCBI Taxonomy" id="3708"/>
    <lineage>
        <taxon>Eukaryota</taxon>
        <taxon>Viridiplantae</taxon>
        <taxon>Streptophyta</taxon>
        <taxon>Embryophyta</taxon>
        <taxon>Tracheophyta</taxon>
        <taxon>Spermatophyta</taxon>
        <taxon>Magnoliopsida</taxon>
        <taxon>eudicotyledons</taxon>
        <taxon>Gunneridae</taxon>
        <taxon>Pentapetalae</taxon>
        <taxon>rosids</taxon>
        <taxon>malvids</taxon>
        <taxon>Brassicales</taxon>
        <taxon>Brassicaceae</taxon>
        <taxon>Brassiceae</taxon>
        <taxon>Brassica</taxon>
    </lineage>
</organism>
<sequence length="60" mass="6920">MRLPKGAPELMMSPQGVEQGVLRPELVKFRDDKYNIWTDELKHKRAQITGNKMTSVSHLI</sequence>
<evidence type="ECO:0000313" key="2">
    <source>
        <dbReference type="EMBL" id="KAH0917901.1"/>
    </source>
</evidence>
<comment type="caution">
    <text evidence="2">The sequence shown here is derived from an EMBL/GenBank/DDBJ whole genome shotgun (WGS) entry which is preliminary data.</text>
</comment>
<dbReference type="PANTHER" id="PTHR31360:SF11">
    <property type="entry name" value="OIL BODY-ASSOCIATED PROTEIN 2C"/>
    <property type="match status" value="1"/>
</dbReference>